<keyword evidence="3" id="KW-1185">Reference proteome</keyword>
<evidence type="ECO:0000313" key="3">
    <source>
        <dbReference type="Proteomes" id="UP000076567"/>
    </source>
</evidence>
<dbReference type="RefSeq" id="WP_066239618.1">
    <property type="nucleotide sequence ID" value="NZ_LRFC01000011.1"/>
</dbReference>
<reference evidence="3" key="1">
    <citation type="submission" date="2016-01" db="EMBL/GenBank/DDBJ databases">
        <title>Draft genome of Chromobacterium sp. F49.</title>
        <authorList>
            <person name="Hong K.W."/>
        </authorList>
    </citation>
    <scope>NUCLEOTIDE SEQUENCE [LARGE SCALE GENOMIC DNA]</scope>
    <source>
        <strain evidence="3">P7IIIA</strain>
    </source>
</reference>
<dbReference type="Proteomes" id="UP000076567">
    <property type="component" value="Unassembled WGS sequence"/>
</dbReference>
<keyword evidence="1" id="KW-1133">Transmembrane helix</keyword>
<proteinExistence type="predicted"/>
<accession>A0A165NR49</accession>
<feature type="transmembrane region" description="Helical" evidence="1">
    <location>
        <begin position="38"/>
        <end position="55"/>
    </location>
</feature>
<keyword evidence="1" id="KW-0812">Transmembrane</keyword>
<name>A0A165NR49_9BACL</name>
<evidence type="ECO:0000256" key="1">
    <source>
        <dbReference type="SAM" id="Phobius"/>
    </source>
</evidence>
<comment type="caution">
    <text evidence="2">The sequence shown here is derived from an EMBL/GenBank/DDBJ whole genome shotgun (WGS) entry which is preliminary data.</text>
</comment>
<gene>
    <name evidence="2" type="ORF">AWM68_19595</name>
</gene>
<organism evidence="2 3">
    <name type="scientific">Fictibacillus phosphorivorans</name>
    <dbReference type="NCBI Taxonomy" id="1221500"/>
    <lineage>
        <taxon>Bacteria</taxon>
        <taxon>Bacillati</taxon>
        <taxon>Bacillota</taxon>
        <taxon>Bacilli</taxon>
        <taxon>Bacillales</taxon>
        <taxon>Fictibacillaceae</taxon>
        <taxon>Fictibacillus</taxon>
    </lineage>
</organism>
<evidence type="ECO:0000313" key="2">
    <source>
        <dbReference type="EMBL" id="KZE67325.1"/>
    </source>
</evidence>
<feature type="transmembrane region" description="Helical" evidence="1">
    <location>
        <begin position="12"/>
        <end position="32"/>
    </location>
</feature>
<sequence length="67" mass="7924">MSKKEKRWRRVYLLLYILIYGMVAPLSLILFFTGEESFPFFIIPVVLALPAMKHNHIQKIREKEMGA</sequence>
<dbReference type="EMBL" id="LRFC01000011">
    <property type="protein sequence ID" value="KZE67325.1"/>
    <property type="molecule type" value="Genomic_DNA"/>
</dbReference>
<protein>
    <submittedName>
        <fullName evidence="2">Uncharacterized protein</fullName>
    </submittedName>
</protein>
<keyword evidence="1" id="KW-0472">Membrane</keyword>
<dbReference type="OrthoDB" id="2454561at2"/>
<dbReference type="AlphaFoldDB" id="A0A165NR49"/>